<evidence type="ECO:0000313" key="10">
    <source>
        <dbReference type="Proteomes" id="UP000005324"/>
    </source>
</evidence>
<evidence type="ECO:0000256" key="7">
    <source>
        <dbReference type="RuleBase" id="RU363032"/>
    </source>
</evidence>
<dbReference type="EMBL" id="ADVL01000641">
    <property type="protein sequence ID" value="EFH10711.1"/>
    <property type="molecule type" value="Genomic_DNA"/>
</dbReference>
<dbReference type="PROSITE" id="PS50928">
    <property type="entry name" value="ABC_TM1"/>
    <property type="match status" value="1"/>
</dbReference>
<protein>
    <submittedName>
        <fullName evidence="9">ABC transporter, permease protein</fullName>
    </submittedName>
</protein>
<feature type="transmembrane region" description="Helical" evidence="7">
    <location>
        <begin position="27"/>
        <end position="47"/>
    </location>
</feature>
<organism evidence="9 10">
    <name type="scientific">Pseudoroseomonas cervicalis ATCC 49957</name>
    <dbReference type="NCBI Taxonomy" id="525371"/>
    <lineage>
        <taxon>Bacteria</taxon>
        <taxon>Pseudomonadati</taxon>
        <taxon>Pseudomonadota</taxon>
        <taxon>Alphaproteobacteria</taxon>
        <taxon>Acetobacterales</taxon>
        <taxon>Roseomonadaceae</taxon>
        <taxon>Roseomonas</taxon>
    </lineage>
</organism>
<keyword evidence="6 7" id="KW-0472">Membrane</keyword>
<accession>D5RPQ9</accession>
<dbReference type="GO" id="GO:0005886">
    <property type="term" value="C:plasma membrane"/>
    <property type="evidence" value="ECO:0007669"/>
    <property type="project" value="UniProtKB-SubCell"/>
</dbReference>
<feature type="transmembrane region" description="Helical" evidence="7">
    <location>
        <begin position="129"/>
        <end position="162"/>
    </location>
</feature>
<dbReference type="InterPro" id="IPR000515">
    <property type="entry name" value="MetI-like"/>
</dbReference>
<reference evidence="9 10" key="1">
    <citation type="submission" date="2010-04" db="EMBL/GenBank/DDBJ databases">
        <authorList>
            <person name="Qin X."/>
            <person name="Bachman B."/>
            <person name="Battles P."/>
            <person name="Bell A."/>
            <person name="Bess C."/>
            <person name="Bickham C."/>
            <person name="Chaboub L."/>
            <person name="Chen D."/>
            <person name="Coyle M."/>
            <person name="Deiros D.R."/>
            <person name="Dinh H."/>
            <person name="Forbes L."/>
            <person name="Fowler G."/>
            <person name="Francisco L."/>
            <person name="Fu Q."/>
            <person name="Gubbala S."/>
            <person name="Hale W."/>
            <person name="Han Y."/>
            <person name="Hemphill L."/>
            <person name="Highlander S.K."/>
            <person name="Hirani K."/>
            <person name="Hogues M."/>
            <person name="Jackson L."/>
            <person name="Jakkamsetti A."/>
            <person name="Javaid M."/>
            <person name="Jiang H."/>
            <person name="Korchina V."/>
            <person name="Kovar C."/>
            <person name="Lara F."/>
            <person name="Lee S."/>
            <person name="Mata R."/>
            <person name="Mathew T."/>
            <person name="Moen C."/>
            <person name="Morales K."/>
            <person name="Munidasa M."/>
            <person name="Nazareth L."/>
            <person name="Ngo R."/>
            <person name="Nguyen L."/>
            <person name="Okwuonu G."/>
            <person name="Ongeri F."/>
            <person name="Patil S."/>
            <person name="Petrosino J."/>
            <person name="Pham C."/>
            <person name="Pham P."/>
            <person name="Pu L.-L."/>
            <person name="Puazo M."/>
            <person name="Raj R."/>
            <person name="Reid J."/>
            <person name="Rouhana J."/>
            <person name="Saada N."/>
            <person name="Shang Y."/>
            <person name="Simmons D."/>
            <person name="Thornton R."/>
            <person name="Warren J."/>
            <person name="Weissenberger G."/>
            <person name="Zhang J."/>
            <person name="Zhang L."/>
            <person name="Zhou C."/>
            <person name="Zhu D."/>
            <person name="Muzny D."/>
            <person name="Worley K."/>
            <person name="Gibbs R."/>
        </authorList>
    </citation>
    <scope>NUCLEOTIDE SEQUENCE [LARGE SCALE GENOMIC DNA]</scope>
    <source>
        <strain evidence="9 10">ATCC 49957</strain>
    </source>
</reference>
<keyword evidence="5 7" id="KW-1133">Transmembrane helix</keyword>
<evidence type="ECO:0000256" key="4">
    <source>
        <dbReference type="ARBA" id="ARBA00022692"/>
    </source>
</evidence>
<dbReference type="GO" id="GO:0055085">
    <property type="term" value="P:transmembrane transport"/>
    <property type="evidence" value="ECO:0007669"/>
    <property type="project" value="InterPro"/>
</dbReference>
<comment type="caution">
    <text evidence="9">The sequence shown here is derived from an EMBL/GenBank/DDBJ whole genome shotgun (WGS) entry which is preliminary data.</text>
</comment>
<feature type="transmembrane region" description="Helical" evidence="7">
    <location>
        <begin position="91"/>
        <end position="117"/>
    </location>
</feature>
<dbReference type="InterPro" id="IPR035906">
    <property type="entry name" value="MetI-like_sf"/>
</dbReference>
<evidence type="ECO:0000256" key="5">
    <source>
        <dbReference type="ARBA" id="ARBA00022989"/>
    </source>
</evidence>
<dbReference type="OrthoDB" id="9812701at2"/>
<evidence type="ECO:0000256" key="6">
    <source>
        <dbReference type="ARBA" id="ARBA00023136"/>
    </source>
</evidence>
<evidence type="ECO:0000313" key="9">
    <source>
        <dbReference type="EMBL" id="EFH10711.1"/>
    </source>
</evidence>
<dbReference type="Pfam" id="PF00528">
    <property type="entry name" value="BPD_transp_1"/>
    <property type="match status" value="1"/>
</dbReference>
<gene>
    <name evidence="9" type="primary">gsiD</name>
    <name evidence="9" type="ORF">HMPREF0731_3071</name>
</gene>
<dbReference type="Gene3D" id="1.10.3720.10">
    <property type="entry name" value="MetI-like"/>
    <property type="match status" value="1"/>
</dbReference>
<dbReference type="InterPro" id="IPR050366">
    <property type="entry name" value="BP-dependent_transpt_permease"/>
</dbReference>
<evidence type="ECO:0000256" key="2">
    <source>
        <dbReference type="ARBA" id="ARBA00022448"/>
    </source>
</evidence>
<feature type="transmembrane region" description="Helical" evidence="7">
    <location>
        <begin position="254"/>
        <end position="276"/>
    </location>
</feature>
<dbReference type="SUPFAM" id="SSF161098">
    <property type="entry name" value="MetI-like"/>
    <property type="match status" value="1"/>
</dbReference>
<dbReference type="HOGENOM" id="CLU_028518_1_1_5"/>
<sequence length="287" mass="29603">MSAAAPAGTGLVPRAAFWRRLLRDPRALLGLGLVALALLGALLAPLLPLPGPEAPDFLATLAPPGAGHPLGTDDLGRDTLSRILAGAQVSLLVGLCSVGAALLLGGAIGLFAGFLGGWVDLVLMRLMDVLLAFPGILLALGITAALGASLGNTILAIAAVNLPVMARVARGQALALRGLDYVRAQQALGFGPMTILWRAVLPNALSPILVQGSVLLASSIITESYLSFLGLGVQPPTPSWGNMLRDAIGFLDQAPWLAWFPGLAIFLTVLGFNLLGDGVRDRLDPRD</sequence>
<dbReference type="PANTHER" id="PTHR43386:SF25">
    <property type="entry name" value="PEPTIDE ABC TRANSPORTER PERMEASE PROTEIN"/>
    <property type="match status" value="1"/>
</dbReference>
<dbReference type="Pfam" id="PF12911">
    <property type="entry name" value="OppC_N"/>
    <property type="match status" value="1"/>
</dbReference>
<dbReference type="AlphaFoldDB" id="D5RPQ9"/>
<keyword evidence="3" id="KW-1003">Cell membrane</keyword>
<name>D5RPQ9_9PROT</name>
<dbReference type="PANTHER" id="PTHR43386">
    <property type="entry name" value="OLIGOPEPTIDE TRANSPORT SYSTEM PERMEASE PROTEIN APPC"/>
    <property type="match status" value="1"/>
</dbReference>
<evidence type="ECO:0000256" key="1">
    <source>
        <dbReference type="ARBA" id="ARBA00004651"/>
    </source>
</evidence>
<keyword evidence="4 7" id="KW-0812">Transmembrane</keyword>
<proteinExistence type="inferred from homology"/>
<evidence type="ECO:0000256" key="3">
    <source>
        <dbReference type="ARBA" id="ARBA00022475"/>
    </source>
</evidence>
<dbReference type="CDD" id="cd06261">
    <property type="entry name" value="TM_PBP2"/>
    <property type="match status" value="1"/>
</dbReference>
<dbReference type="InterPro" id="IPR025966">
    <property type="entry name" value="OppC_N"/>
</dbReference>
<keyword evidence="10" id="KW-1185">Reference proteome</keyword>
<dbReference type="RefSeq" id="WP_007002101.1">
    <property type="nucleotide sequence ID" value="NZ_GG770777.1"/>
</dbReference>
<dbReference type="Proteomes" id="UP000005324">
    <property type="component" value="Unassembled WGS sequence"/>
</dbReference>
<feature type="domain" description="ABC transmembrane type-1" evidence="8">
    <location>
        <begin position="87"/>
        <end position="276"/>
    </location>
</feature>
<comment type="subcellular location">
    <subcellularLocation>
        <location evidence="1 7">Cell membrane</location>
        <topology evidence="1 7">Multi-pass membrane protein</topology>
    </subcellularLocation>
</comment>
<comment type="similarity">
    <text evidence="7">Belongs to the binding-protein-dependent transport system permease family.</text>
</comment>
<keyword evidence="2 7" id="KW-0813">Transport</keyword>
<evidence type="ECO:0000259" key="8">
    <source>
        <dbReference type="PROSITE" id="PS50928"/>
    </source>
</evidence>